<dbReference type="GO" id="GO:0046872">
    <property type="term" value="F:metal ion binding"/>
    <property type="evidence" value="ECO:0007669"/>
    <property type="project" value="UniProtKB-KW"/>
</dbReference>
<sequence>MRLMGCVSGAGADAEGREARKVNKQIEEQLAKDKQVMRATHRLLLLGAGESGKSTIVKQMRILHINGFNEAEKMEKIKDIRRNIRDSMQVREQLTRPLQRGCPSQFTGAQHLSACNLCCIVIFPQRFAP</sequence>
<evidence type="ECO:0000313" key="8">
    <source>
        <dbReference type="Proteomes" id="UP000054047"/>
    </source>
</evidence>
<keyword evidence="6" id="KW-0479">Metal-binding</keyword>
<dbReference type="AlphaFoldDB" id="A0A0C2H2C3"/>
<dbReference type="FunFam" id="3.40.50.300:FF:000720">
    <property type="entry name" value="Guanine nucleotide-binding protein G(k) subunit alpha"/>
    <property type="match status" value="1"/>
</dbReference>
<keyword evidence="2 5" id="KW-0342">GTP-binding</keyword>
<gene>
    <name evidence="7" type="ORF">ANCDUO_01737</name>
</gene>
<evidence type="ECO:0000313" key="7">
    <source>
        <dbReference type="EMBL" id="KIH67925.1"/>
    </source>
</evidence>
<dbReference type="SUPFAM" id="SSF52540">
    <property type="entry name" value="P-loop containing nucleoside triphosphate hydrolases"/>
    <property type="match status" value="1"/>
</dbReference>
<evidence type="ECO:0000256" key="6">
    <source>
        <dbReference type="PIRSR" id="PIRSR601019-2"/>
    </source>
</evidence>
<dbReference type="GO" id="GO:0005525">
    <property type="term" value="F:GTP binding"/>
    <property type="evidence" value="ECO:0007669"/>
    <property type="project" value="UniProtKB-KW"/>
</dbReference>
<evidence type="ECO:0000256" key="1">
    <source>
        <dbReference type="ARBA" id="ARBA00022741"/>
    </source>
</evidence>
<dbReference type="InterPro" id="IPR001019">
    <property type="entry name" value="Gprotein_alpha_su"/>
</dbReference>
<evidence type="ECO:0000256" key="5">
    <source>
        <dbReference type="PIRSR" id="PIRSR601019-1"/>
    </source>
</evidence>
<dbReference type="Proteomes" id="UP000054047">
    <property type="component" value="Unassembled WGS sequence"/>
</dbReference>
<name>A0A0C2H2C3_9BILA</name>
<dbReference type="Gene3D" id="3.40.50.300">
    <property type="entry name" value="P-loop containing nucleotide triphosphate hydrolases"/>
    <property type="match status" value="1"/>
</dbReference>
<dbReference type="GO" id="GO:0003924">
    <property type="term" value="F:GTPase activity"/>
    <property type="evidence" value="ECO:0007669"/>
    <property type="project" value="InterPro"/>
</dbReference>
<evidence type="ECO:0000256" key="3">
    <source>
        <dbReference type="ARBA" id="ARBA00023224"/>
    </source>
</evidence>
<evidence type="ECO:0000256" key="4">
    <source>
        <dbReference type="ARBA" id="ARBA00042247"/>
    </source>
</evidence>
<dbReference type="InterPro" id="IPR027417">
    <property type="entry name" value="P-loop_NTPase"/>
</dbReference>
<keyword evidence="8" id="KW-1185">Reference proteome</keyword>
<dbReference type="OrthoDB" id="5817230at2759"/>
<dbReference type="GO" id="GO:0005834">
    <property type="term" value="C:heterotrimeric G-protein complex"/>
    <property type="evidence" value="ECO:0007669"/>
    <property type="project" value="TreeGrafter"/>
</dbReference>
<dbReference type="PROSITE" id="PS51882">
    <property type="entry name" value="G_ALPHA"/>
    <property type="match status" value="1"/>
</dbReference>
<dbReference type="GO" id="GO:0001664">
    <property type="term" value="F:G protein-coupled receptor binding"/>
    <property type="evidence" value="ECO:0007669"/>
    <property type="project" value="TreeGrafter"/>
</dbReference>
<accession>A0A0C2H2C3</accession>
<dbReference type="Gene3D" id="1.10.400.10">
    <property type="entry name" value="GI Alpha 1, domain 2-like"/>
    <property type="match status" value="1"/>
</dbReference>
<organism evidence="7 8">
    <name type="scientific">Ancylostoma duodenale</name>
    <dbReference type="NCBI Taxonomy" id="51022"/>
    <lineage>
        <taxon>Eukaryota</taxon>
        <taxon>Metazoa</taxon>
        <taxon>Ecdysozoa</taxon>
        <taxon>Nematoda</taxon>
        <taxon>Chromadorea</taxon>
        <taxon>Rhabditida</taxon>
        <taxon>Rhabditina</taxon>
        <taxon>Rhabditomorpha</taxon>
        <taxon>Strongyloidea</taxon>
        <taxon>Ancylostomatidae</taxon>
        <taxon>Ancylostomatinae</taxon>
        <taxon>Ancylostoma</taxon>
    </lineage>
</organism>
<evidence type="ECO:0000256" key="2">
    <source>
        <dbReference type="ARBA" id="ARBA00023134"/>
    </source>
</evidence>
<dbReference type="PANTHER" id="PTHR10218:SF212">
    <property type="entry name" value="G PROTEIN ALPHA S SUBUNIT"/>
    <property type="match status" value="1"/>
</dbReference>
<protein>
    <recommendedName>
        <fullName evidence="4">Adenylate cyclase-stimulating G alpha protein</fullName>
    </recommendedName>
</protein>
<feature type="binding site" evidence="6">
    <location>
        <position position="54"/>
    </location>
    <ligand>
        <name>Mg(2+)</name>
        <dbReference type="ChEBI" id="CHEBI:18420"/>
    </ligand>
</feature>
<dbReference type="GO" id="GO:0007191">
    <property type="term" value="P:adenylate cyclase-activating dopamine receptor signaling pathway"/>
    <property type="evidence" value="ECO:0007669"/>
    <property type="project" value="TreeGrafter"/>
</dbReference>
<feature type="binding site" evidence="5">
    <location>
        <begin position="50"/>
        <end position="55"/>
    </location>
    <ligand>
        <name>GTP</name>
        <dbReference type="ChEBI" id="CHEBI:37565"/>
    </ligand>
</feature>
<dbReference type="EMBL" id="KN726520">
    <property type="protein sequence ID" value="KIH67925.1"/>
    <property type="molecule type" value="Genomic_DNA"/>
</dbReference>
<dbReference type="InterPro" id="IPR011025">
    <property type="entry name" value="GproteinA_insert"/>
</dbReference>
<dbReference type="PANTHER" id="PTHR10218">
    <property type="entry name" value="GTP-BINDING PROTEIN ALPHA SUBUNIT"/>
    <property type="match status" value="1"/>
</dbReference>
<keyword evidence="6" id="KW-0460">Magnesium</keyword>
<keyword evidence="1 5" id="KW-0547">Nucleotide-binding</keyword>
<reference evidence="7 8" key="1">
    <citation type="submission" date="2013-12" db="EMBL/GenBank/DDBJ databases">
        <title>Draft genome of the parsitic nematode Ancylostoma duodenale.</title>
        <authorList>
            <person name="Mitreva M."/>
        </authorList>
    </citation>
    <scope>NUCLEOTIDE SEQUENCE [LARGE SCALE GENOMIC DNA]</scope>
    <source>
        <strain evidence="7 8">Zhejiang</strain>
    </source>
</reference>
<keyword evidence="3" id="KW-0807">Transducer</keyword>
<proteinExistence type="predicted"/>
<dbReference type="GO" id="GO:0031683">
    <property type="term" value="F:G-protein beta/gamma-subunit complex binding"/>
    <property type="evidence" value="ECO:0007669"/>
    <property type="project" value="InterPro"/>
</dbReference>
<dbReference type="GO" id="GO:0007606">
    <property type="term" value="P:sensory perception of chemical stimulus"/>
    <property type="evidence" value="ECO:0007669"/>
    <property type="project" value="TreeGrafter"/>
</dbReference>
<dbReference type="GO" id="GO:0005737">
    <property type="term" value="C:cytoplasm"/>
    <property type="evidence" value="ECO:0007669"/>
    <property type="project" value="TreeGrafter"/>
</dbReference>
<dbReference type="Pfam" id="PF00503">
    <property type="entry name" value="G-alpha"/>
    <property type="match status" value="1"/>
</dbReference>